<accession>A0A1L3SUJ6</accession>
<proteinExistence type="predicted"/>
<evidence type="ECO:0000313" key="4">
    <source>
        <dbReference type="Proteomes" id="UP000182840"/>
    </source>
</evidence>
<dbReference type="STRING" id="1670800.BSQ44_18160"/>
<feature type="transmembrane region" description="Helical" evidence="1">
    <location>
        <begin position="59"/>
        <end position="77"/>
    </location>
</feature>
<organism evidence="3 4">
    <name type="scientific">Aquibium oceanicum</name>
    <dbReference type="NCBI Taxonomy" id="1670800"/>
    <lineage>
        <taxon>Bacteria</taxon>
        <taxon>Pseudomonadati</taxon>
        <taxon>Pseudomonadota</taxon>
        <taxon>Alphaproteobacteria</taxon>
        <taxon>Hyphomicrobiales</taxon>
        <taxon>Phyllobacteriaceae</taxon>
        <taxon>Aquibium</taxon>
    </lineage>
</organism>
<dbReference type="OrthoDB" id="5702018at2"/>
<feature type="transmembrane region" description="Helical" evidence="1">
    <location>
        <begin position="97"/>
        <end position="119"/>
    </location>
</feature>
<dbReference type="RefSeq" id="WP_072606551.1">
    <property type="nucleotide sequence ID" value="NZ_CP018171.1"/>
</dbReference>
<feature type="domain" description="DUF1206" evidence="2">
    <location>
        <begin position="198"/>
        <end position="267"/>
    </location>
</feature>
<feature type="transmembrane region" description="Helical" evidence="1">
    <location>
        <begin position="239"/>
        <end position="262"/>
    </location>
</feature>
<dbReference type="AlphaFoldDB" id="A0A1L3SUJ6"/>
<name>A0A1L3SUJ6_9HYPH</name>
<evidence type="ECO:0000259" key="2">
    <source>
        <dbReference type="Pfam" id="PF06724"/>
    </source>
</evidence>
<keyword evidence="1" id="KW-1133">Transmembrane helix</keyword>
<protein>
    <recommendedName>
        <fullName evidence="2">DUF1206 domain-containing protein</fullName>
    </recommendedName>
</protein>
<dbReference type="KEGG" id="meso:BSQ44_18160"/>
<dbReference type="Pfam" id="PF06724">
    <property type="entry name" value="DUF1206"/>
    <property type="match status" value="3"/>
</dbReference>
<keyword evidence="4" id="KW-1185">Reference proteome</keyword>
<dbReference type="Proteomes" id="UP000182840">
    <property type="component" value="Chromosome"/>
</dbReference>
<reference evidence="4" key="1">
    <citation type="submission" date="2016-11" db="EMBL/GenBank/DDBJ databases">
        <title>Mesorhizobium oceanicum sp. nov., isolated from deep seawater in South China Sea.</title>
        <authorList>
            <person name="Fu G.-Y."/>
        </authorList>
    </citation>
    <scope>NUCLEOTIDE SEQUENCE [LARGE SCALE GENOMIC DNA]</scope>
    <source>
        <strain evidence="4">B7</strain>
    </source>
</reference>
<dbReference type="InterPro" id="IPR009597">
    <property type="entry name" value="DUF1206"/>
</dbReference>
<evidence type="ECO:0000256" key="1">
    <source>
        <dbReference type="SAM" id="Phobius"/>
    </source>
</evidence>
<keyword evidence="1" id="KW-0472">Membrane</keyword>
<dbReference type="EMBL" id="CP018171">
    <property type="protein sequence ID" value="APH73079.1"/>
    <property type="molecule type" value="Genomic_DNA"/>
</dbReference>
<feature type="transmembrane region" description="Helical" evidence="1">
    <location>
        <begin position="196"/>
        <end position="219"/>
    </location>
</feature>
<gene>
    <name evidence="3" type="ORF">BSQ44_18160</name>
</gene>
<evidence type="ECO:0000313" key="3">
    <source>
        <dbReference type="EMBL" id="APH73079.1"/>
    </source>
</evidence>
<sequence>MAQNDLSWSVPVMRAGYAGRGLVYLVVAGFSLYAIWRGGQAQGTSSALADLENSTGGGIVLFLIFLGMLAYALWRVIDAIWDLDDHGDDGKGMAARIAVAVTGLIHLSIAAIAFSLLFAGGGSGGSSGSGSGGGGSSSLQSGVSTVMQWPGGRWIVGIIGLVVLGAAGYFFYKGWKETYRRYLSANRFTTNWNGALRAGLFAHGAVVAIIGGLVLYAAWRANPEAAGGVGGAFSWLTNQAYGQVLVVIVCVGLLGFSLFCFVNAAYRIVPKVAGDDIETLGARLKAKARAAT</sequence>
<feature type="transmembrane region" description="Helical" evidence="1">
    <location>
        <begin position="21"/>
        <end position="39"/>
    </location>
</feature>
<feature type="domain" description="DUF1206" evidence="2">
    <location>
        <begin position="99"/>
        <end position="176"/>
    </location>
</feature>
<keyword evidence="1" id="KW-0812">Transmembrane</keyword>
<feature type="transmembrane region" description="Helical" evidence="1">
    <location>
        <begin position="154"/>
        <end position="175"/>
    </location>
</feature>
<feature type="domain" description="DUF1206" evidence="2">
    <location>
        <begin position="15"/>
        <end position="82"/>
    </location>
</feature>